<evidence type="ECO:0000256" key="7">
    <source>
        <dbReference type="SAM" id="MobiDB-lite"/>
    </source>
</evidence>
<dbReference type="EMBL" id="PNHF01000034">
    <property type="protein sequence ID" value="PMC61306.1"/>
    <property type="molecule type" value="Genomic_DNA"/>
</dbReference>
<keyword evidence="1" id="KW-0547">Nucleotide-binding</keyword>
<evidence type="ECO:0000256" key="2">
    <source>
        <dbReference type="ARBA" id="ARBA00022801"/>
    </source>
</evidence>
<dbReference type="GO" id="GO:0016787">
    <property type="term" value="F:hydrolase activity"/>
    <property type="evidence" value="ECO:0007669"/>
    <property type="project" value="UniProtKB-KW"/>
</dbReference>
<dbReference type="InterPro" id="IPR011545">
    <property type="entry name" value="DEAD/DEAH_box_helicase_dom"/>
</dbReference>
<feature type="region of interest" description="Disordered" evidence="7">
    <location>
        <begin position="379"/>
        <end position="455"/>
    </location>
</feature>
<evidence type="ECO:0000256" key="1">
    <source>
        <dbReference type="ARBA" id="ARBA00022741"/>
    </source>
</evidence>
<evidence type="ECO:0000256" key="3">
    <source>
        <dbReference type="ARBA" id="ARBA00022806"/>
    </source>
</evidence>
<dbReference type="RefSeq" id="WP_102214523.1">
    <property type="nucleotide sequence ID" value="NZ_PNHF01000034.1"/>
</dbReference>
<dbReference type="SUPFAM" id="SSF52540">
    <property type="entry name" value="P-loop containing nucleoside triphosphate hydrolases"/>
    <property type="match status" value="1"/>
</dbReference>
<comment type="similarity">
    <text evidence="5">Belongs to the DEAD box helicase family.</text>
</comment>
<organism evidence="11 12">
    <name type="scientific">Corynebacterium xerosis</name>
    <dbReference type="NCBI Taxonomy" id="1725"/>
    <lineage>
        <taxon>Bacteria</taxon>
        <taxon>Bacillati</taxon>
        <taxon>Actinomycetota</taxon>
        <taxon>Actinomycetes</taxon>
        <taxon>Mycobacteriales</taxon>
        <taxon>Corynebacteriaceae</taxon>
        <taxon>Corynebacterium</taxon>
    </lineage>
</organism>
<feature type="compositionally biased region" description="Gly residues" evidence="7">
    <location>
        <begin position="411"/>
        <end position="420"/>
    </location>
</feature>
<dbReference type="Gene3D" id="3.40.50.300">
    <property type="entry name" value="P-loop containing nucleotide triphosphate hydrolases"/>
    <property type="match status" value="2"/>
</dbReference>
<feature type="short sequence motif" description="Q motif" evidence="6">
    <location>
        <begin position="13"/>
        <end position="41"/>
    </location>
</feature>
<accession>A0A2N6SWB8</accession>
<keyword evidence="4" id="KW-0067">ATP-binding</keyword>
<dbReference type="InterPro" id="IPR014001">
    <property type="entry name" value="Helicase_ATP-bd"/>
</dbReference>
<feature type="domain" description="Helicase ATP-binding" evidence="8">
    <location>
        <begin position="44"/>
        <end position="217"/>
    </location>
</feature>
<dbReference type="PROSITE" id="PS51194">
    <property type="entry name" value="HELICASE_CTER"/>
    <property type="match status" value="1"/>
</dbReference>
<dbReference type="Pfam" id="PF00270">
    <property type="entry name" value="DEAD"/>
    <property type="match status" value="1"/>
</dbReference>
<dbReference type="InterPro" id="IPR001650">
    <property type="entry name" value="Helicase_C-like"/>
</dbReference>
<gene>
    <name evidence="11" type="ORF">CJ204_11740</name>
</gene>
<sequence>MSSDAGATPDAARSFDGLGVASAVLRTLRTMRITDPTPIQAAVLPDAIAGRDVLGRAPTGSGKTLAFGIPMVQSLTGAASKPGRPRGLVIAPTRELADQIADVLGDLGAAAGLRVLAFVGGENINRQKLKLAAPVDIAVVTPGRAHDLRRQGQLSLDDVTDVIIDEADELADLGFLPDVLGLVRATPRDARRMLFSATLDETADVLMKGREAVRHEVSAVTVSVDTMKHLVFRVPDNGVADEVCAWIAAREGRVVFFANTRDRVVGLAKHLTEQGIHAEALHGDRGQTARREALAGFASGEVPVLVATDVAARGIDVTDLDLVVHADPPPEAATYVHRSGRTARAGATGTVVTIVRDRQAESVTGMLRKAGVTAEVMDVSPGSKALKKWTGARKPAGPYPRAGRDTLATRGAGGRPGTPGTGRRQAKPKTGGGYRGRGKPPASRPHRPKKKRGKK</sequence>
<dbReference type="PANTHER" id="PTHR47959:SF13">
    <property type="entry name" value="ATP-DEPENDENT RNA HELICASE RHLE"/>
    <property type="match status" value="1"/>
</dbReference>
<dbReference type="SMART" id="SM00487">
    <property type="entry name" value="DEXDc"/>
    <property type="match status" value="1"/>
</dbReference>
<keyword evidence="2" id="KW-0378">Hydrolase</keyword>
<reference evidence="11 12" key="1">
    <citation type="submission" date="2017-09" db="EMBL/GenBank/DDBJ databases">
        <title>Bacterial strain isolated from the female urinary microbiota.</title>
        <authorList>
            <person name="Thomas-White K."/>
            <person name="Kumar N."/>
            <person name="Forster S."/>
            <person name="Putonti C."/>
            <person name="Lawley T."/>
            <person name="Wolfe A.J."/>
        </authorList>
    </citation>
    <scope>NUCLEOTIDE SEQUENCE [LARGE SCALE GENOMIC DNA]</scope>
    <source>
        <strain evidence="11 12">UMB0908</strain>
    </source>
</reference>
<dbReference type="Pfam" id="PF00271">
    <property type="entry name" value="Helicase_C"/>
    <property type="match status" value="1"/>
</dbReference>
<dbReference type="InterPro" id="IPR044742">
    <property type="entry name" value="DEAD/DEAH_RhlB"/>
</dbReference>
<evidence type="ECO:0000259" key="10">
    <source>
        <dbReference type="PROSITE" id="PS51195"/>
    </source>
</evidence>
<dbReference type="PROSITE" id="PS51192">
    <property type="entry name" value="HELICASE_ATP_BIND_1"/>
    <property type="match status" value="1"/>
</dbReference>
<dbReference type="Proteomes" id="UP000235363">
    <property type="component" value="Unassembled WGS sequence"/>
</dbReference>
<dbReference type="GO" id="GO:0005524">
    <property type="term" value="F:ATP binding"/>
    <property type="evidence" value="ECO:0007669"/>
    <property type="project" value="UniProtKB-KW"/>
</dbReference>
<feature type="domain" description="Helicase C-terminal" evidence="9">
    <location>
        <begin position="239"/>
        <end position="394"/>
    </location>
</feature>
<dbReference type="CDD" id="cd18787">
    <property type="entry name" value="SF2_C_DEAD"/>
    <property type="match status" value="1"/>
</dbReference>
<evidence type="ECO:0000259" key="9">
    <source>
        <dbReference type="PROSITE" id="PS51194"/>
    </source>
</evidence>
<dbReference type="InterPro" id="IPR014014">
    <property type="entry name" value="RNA_helicase_DEAD_Q_motif"/>
</dbReference>
<evidence type="ECO:0000256" key="4">
    <source>
        <dbReference type="ARBA" id="ARBA00022840"/>
    </source>
</evidence>
<keyword evidence="3 11" id="KW-0347">Helicase</keyword>
<evidence type="ECO:0000313" key="12">
    <source>
        <dbReference type="Proteomes" id="UP000235363"/>
    </source>
</evidence>
<evidence type="ECO:0000256" key="5">
    <source>
        <dbReference type="ARBA" id="ARBA00038437"/>
    </source>
</evidence>
<evidence type="ECO:0000259" key="8">
    <source>
        <dbReference type="PROSITE" id="PS51192"/>
    </source>
</evidence>
<dbReference type="AlphaFoldDB" id="A0A2N6SWB8"/>
<dbReference type="InterPro" id="IPR050079">
    <property type="entry name" value="DEAD_box_RNA_helicase"/>
</dbReference>
<feature type="compositionally biased region" description="Basic residues" evidence="7">
    <location>
        <begin position="444"/>
        <end position="455"/>
    </location>
</feature>
<dbReference type="CDD" id="cd00268">
    <property type="entry name" value="DEADc"/>
    <property type="match status" value="1"/>
</dbReference>
<dbReference type="GO" id="GO:0005829">
    <property type="term" value="C:cytosol"/>
    <property type="evidence" value="ECO:0007669"/>
    <property type="project" value="TreeGrafter"/>
</dbReference>
<dbReference type="GO" id="GO:0003724">
    <property type="term" value="F:RNA helicase activity"/>
    <property type="evidence" value="ECO:0007669"/>
    <property type="project" value="InterPro"/>
</dbReference>
<dbReference type="PANTHER" id="PTHR47959">
    <property type="entry name" value="ATP-DEPENDENT RNA HELICASE RHLE-RELATED"/>
    <property type="match status" value="1"/>
</dbReference>
<dbReference type="GO" id="GO:0003676">
    <property type="term" value="F:nucleic acid binding"/>
    <property type="evidence" value="ECO:0007669"/>
    <property type="project" value="InterPro"/>
</dbReference>
<name>A0A2N6SWB8_9CORY</name>
<dbReference type="InterPro" id="IPR027417">
    <property type="entry name" value="P-loop_NTPase"/>
</dbReference>
<proteinExistence type="inferred from homology"/>
<feature type="domain" description="DEAD-box RNA helicase Q" evidence="10">
    <location>
        <begin position="13"/>
        <end position="41"/>
    </location>
</feature>
<dbReference type="SMART" id="SM00490">
    <property type="entry name" value="HELICc"/>
    <property type="match status" value="1"/>
</dbReference>
<evidence type="ECO:0000256" key="6">
    <source>
        <dbReference type="PROSITE-ProRule" id="PRU00552"/>
    </source>
</evidence>
<evidence type="ECO:0000313" key="11">
    <source>
        <dbReference type="EMBL" id="PMC61306.1"/>
    </source>
</evidence>
<protein>
    <submittedName>
        <fullName evidence="11">ATP-dependent helicase</fullName>
    </submittedName>
</protein>
<comment type="caution">
    <text evidence="11">The sequence shown here is derived from an EMBL/GenBank/DDBJ whole genome shotgun (WGS) entry which is preliminary data.</text>
</comment>
<dbReference type="PROSITE" id="PS51195">
    <property type="entry name" value="Q_MOTIF"/>
    <property type="match status" value="1"/>
</dbReference>